<dbReference type="PROSITE" id="PS00855">
    <property type="entry name" value="SPASE_II"/>
    <property type="match status" value="1"/>
</dbReference>
<dbReference type="PANTHER" id="PTHR33695:SF1">
    <property type="entry name" value="LIPOPROTEIN SIGNAL PEPTIDASE"/>
    <property type="match status" value="1"/>
</dbReference>
<keyword evidence="2" id="KW-0645">Protease</keyword>
<dbReference type="GO" id="GO:0004190">
    <property type="term" value="F:aspartic-type endopeptidase activity"/>
    <property type="evidence" value="ECO:0007669"/>
    <property type="project" value="InterPro"/>
</dbReference>
<evidence type="ECO:0000256" key="2">
    <source>
        <dbReference type="ARBA" id="ARBA00022670"/>
    </source>
</evidence>
<dbReference type="Pfam" id="PF01252">
    <property type="entry name" value="Peptidase_A8"/>
    <property type="match status" value="1"/>
</dbReference>
<evidence type="ECO:0000256" key="6">
    <source>
        <dbReference type="ARBA" id="ARBA00023136"/>
    </source>
</evidence>
<keyword evidence="6 7" id="KW-0472">Membrane</keyword>
<dbReference type="AlphaFoldDB" id="A0A382H2Q2"/>
<name>A0A382H2Q2_9ZZZZ</name>
<organism evidence="8">
    <name type="scientific">marine metagenome</name>
    <dbReference type="NCBI Taxonomy" id="408172"/>
    <lineage>
        <taxon>unclassified sequences</taxon>
        <taxon>metagenomes</taxon>
        <taxon>ecological metagenomes</taxon>
    </lineage>
</organism>
<evidence type="ECO:0000256" key="4">
    <source>
        <dbReference type="ARBA" id="ARBA00022801"/>
    </source>
</evidence>
<dbReference type="GO" id="GO:0016020">
    <property type="term" value="C:membrane"/>
    <property type="evidence" value="ECO:0007669"/>
    <property type="project" value="InterPro"/>
</dbReference>
<keyword evidence="4" id="KW-0378">Hydrolase</keyword>
<proteinExistence type="inferred from homology"/>
<keyword evidence="1" id="KW-1003">Cell membrane</keyword>
<evidence type="ECO:0000256" key="1">
    <source>
        <dbReference type="ARBA" id="ARBA00022475"/>
    </source>
</evidence>
<protein>
    <recommendedName>
        <fullName evidence="9">Lipoprotein signal peptidase</fullName>
    </recommendedName>
</protein>
<gene>
    <name evidence="8" type="ORF">METZ01_LOCUS234412</name>
</gene>
<evidence type="ECO:0008006" key="9">
    <source>
        <dbReference type="Google" id="ProtNLM"/>
    </source>
</evidence>
<accession>A0A382H2Q2</accession>
<evidence type="ECO:0000256" key="5">
    <source>
        <dbReference type="ARBA" id="ARBA00022989"/>
    </source>
</evidence>
<sequence>MAVSAVIIGLDQITKTLIKYSLNLFESVPVIENFFHFTFIKNSGMAFGLNFPGGIYFFTIASFILTCVLLWMLWKERYSSIYIRLALALIIGGAIGNLIDRILYREVVDFLDFMIGDYHWYIFNLADAAVSVGMTILVIHTMFFTPKQSDTASSP</sequence>
<dbReference type="PANTHER" id="PTHR33695">
    <property type="entry name" value="LIPOPROTEIN SIGNAL PEPTIDASE"/>
    <property type="match status" value="1"/>
</dbReference>
<reference evidence="8" key="1">
    <citation type="submission" date="2018-05" db="EMBL/GenBank/DDBJ databases">
        <authorList>
            <person name="Lanie J.A."/>
            <person name="Ng W.-L."/>
            <person name="Kazmierczak K.M."/>
            <person name="Andrzejewski T.M."/>
            <person name="Davidsen T.M."/>
            <person name="Wayne K.J."/>
            <person name="Tettelin H."/>
            <person name="Glass J.I."/>
            <person name="Rusch D."/>
            <person name="Podicherti R."/>
            <person name="Tsui H.-C.T."/>
            <person name="Winkler M.E."/>
        </authorList>
    </citation>
    <scope>NUCLEOTIDE SEQUENCE</scope>
</reference>
<evidence type="ECO:0000313" key="8">
    <source>
        <dbReference type="EMBL" id="SVB81558.1"/>
    </source>
</evidence>
<dbReference type="InterPro" id="IPR001872">
    <property type="entry name" value="Peptidase_A8"/>
</dbReference>
<keyword evidence="5 7" id="KW-1133">Transmembrane helix</keyword>
<dbReference type="NCBIfam" id="TIGR00077">
    <property type="entry name" value="lspA"/>
    <property type="match status" value="1"/>
</dbReference>
<dbReference type="PRINTS" id="PR00781">
    <property type="entry name" value="LIPOSIGPTASE"/>
</dbReference>
<evidence type="ECO:0000256" key="3">
    <source>
        <dbReference type="ARBA" id="ARBA00022692"/>
    </source>
</evidence>
<dbReference type="HAMAP" id="MF_00161">
    <property type="entry name" value="LspA"/>
    <property type="match status" value="1"/>
</dbReference>
<feature type="transmembrane region" description="Helical" evidence="7">
    <location>
        <begin position="119"/>
        <end position="139"/>
    </location>
</feature>
<dbReference type="GO" id="GO:0006508">
    <property type="term" value="P:proteolysis"/>
    <property type="evidence" value="ECO:0007669"/>
    <property type="project" value="UniProtKB-KW"/>
</dbReference>
<keyword evidence="3 7" id="KW-0812">Transmembrane</keyword>
<feature type="transmembrane region" description="Helical" evidence="7">
    <location>
        <begin position="55"/>
        <end position="74"/>
    </location>
</feature>
<feature type="transmembrane region" description="Helical" evidence="7">
    <location>
        <begin position="81"/>
        <end position="99"/>
    </location>
</feature>
<evidence type="ECO:0000256" key="7">
    <source>
        <dbReference type="SAM" id="Phobius"/>
    </source>
</evidence>
<dbReference type="EMBL" id="UINC01058836">
    <property type="protein sequence ID" value="SVB81558.1"/>
    <property type="molecule type" value="Genomic_DNA"/>
</dbReference>